<dbReference type="AlphaFoldDB" id="A0A1Y1NJE3"/>
<feature type="compositionally biased region" description="Polar residues" evidence="1">
    <location>
        <begin position="81"/>
        <end position="93"/>
    </location>
</feature>
<accession>A0A1Y1NJE3</accession>
<name>A0A1Y1NJE3_PHOPY</name>
<protein>
    <submittedName>
        <fullName evidence="2">Uncharacterized protein</fullName>
    </submittedName>
</protein>
<evidence type="ECO:0000256" key="1">
    <source>
        <dbReference type="SAM" id="MobiDB-lite"/>
    </source>
</evidence>
<dbReference type="EMBL" id="GEZM01001241">
    <property type="protein sequence ID" value="JAV98056.1"/>
    <property type="molecule type" value="Transcribed_RNA"/>
</dbReference>
<proteinExistence type="predicted"/>
<organism evidence="2">
    <name type="scientific">Photinus pyralis</name>
    <name type="common">Common eastern firefly</name>
    <name type="synonym">Lampyris pyralis</name>
    <dbReference type="NCBI Taxonomy" id="7054"/>
    <lineage>
        <taxon>Eukaryota</taxon>
        <taxon>Metazoa</taxon>
        <taxon>Ecdysozoa</taxon>
        <taxon>Arthropoda</taxon>
        <taxon>Hexapoda</taxon>
        <taxon>Insecta</taxon>
        <taxon>Pterygota</taxon>
        <taxon>Neoptera</taxon>
        <taxon>Endopterygota</taxon>
        <taxon>Coleoptera</taxon>
        <taxon>Polyphaga</taxon>
        <taxon>Elateriformia</taxon>
        <taxon>Elateroidea</taxon>
        <taxon>Lampyridae</taxon>
        <taxon>Lampyrinae</taxon>
        <taxon>Photinus</taxon>
    </lineage>
</organism>
<dbReference type="EMBL" id="GEZM01001247">
    <property type="protein sequence ID" value="JAV98044.1"/>
    <property type="molecule type" value="Transcribed_RNA"/>
</dbReference>
<dbReference type="EMBL" id="GEZM01001242">
    <property type="protein sequence ID" value="JAV98052.1"/>
    <property type="molecule type" value="Transcribed_RNA"/>
</dbReference>
<feature type="region of interest" description="Disordered" evidence="1">
    <location>
        <begin position="72"/>
        <end position="93"/>
    </location>
</feature>
<evidence type="ECO:0000313" key="2">
    <source>
        <dbReference type="EMBL" id="JAV98033.1"/>
    </source>
</evidence>
<reference evidence="2" key="1">
    <citation type="journal article" date="2016" name="Sci. Rep.">
        <title>Molecular characterization of firefly nuptial gifts: a multi-omics approach sheds light on postcopulatory sexual selection.</title>
        <authorList>
            <person name="Al-Wathiqui N."/>
            <person name="Fallon T.R."/>
            <person name="South A."/>
            <person name="Weng J.K."/>
            <person name="Lewis S.M."/>
        </authorList>
    </citation>
    <scope>NUCLEOTIDE SEQUENCE</scope>
</reference>
<dbReference type="EMBL" id="GEZM01001252">
    <property type="protein sequence ID" value="JAV98033.1"/>
    <property type="molecule type" value="Transcribed_RNA"/>
</dbReference>
<sequence>MATFKTQRGWCHHKVISGIRRCIKSSTYTVRNKKKHVKKLRVLTNHAGVWGGMVAKCGTNLDGKSVVSEKRDGAGGHCVRQRSNGTASSTLKGLGVSTSSLYTNRINSNR</sequence>